<keyword evidence="2" id="KW-0677">Repeat</keyword>
<dbReference type="Proteomes" id="UP001330184">
    <property type="component" value="Chromosome"/>
</dbReference>
<protein>
    <recommendedName>
        <fullName evidence="5">Leucine-rich repeat domain-containing protein</fullName>
    </recommendedName>
</protein>
<proteinExistence type="predicted"/>
<evidence type="ECO:0000313" key="3">
    <source>
        <dbReference type="EMBL" id="BDW93768.1"/>
    </source>
</evidence>
<organism evidence="3 4">
    <name type="scientific">Flagellimonas marinaquae</name>
    <dbReference type="NCBI Taxonomy" id="254955"/>
    <lineage>
        <taxon>Bacteria</taxon>
        <taxon>Pseudomonadati</taxon>
        <taxon>Bacteroidota</taxon>
        <taxon>Flavobacteriia</taxon>
        <taxon>Flavobacteriales</taxon>
        <taxon>Flavobacteriaceae</taxon>
        <taxon>Flagellimonas</taxon>
    </lineage>
</organism>
<keyword evidence="1" id="KW-0433">Leucine-rich repeat</keyword>
<gene>
    <name evidence="3" type="ORF">MACH07_26000</name>
</gene>
<evidence type="ECO:0000256" key="2">
    <source>
        <dbReference type="ARBA" id="ARBA00022737"/>
    </source>
</evidence>
<dbReference type="PANTHER" id="PTHR47566">
    <property type="match status" value="1"/>
</dbReference>
<keyword evidence="4" id="KW-1185">Reference proteome</keyword>
<sequence>MKTRTILIYTTTLIMVLCTSCSGDDDTKDIFSNTYLRIPDASFEKLLIAKGIDTDGVVNKQMLKSDAEVVKELNLENLEYGAISDLSGIEGFTNLKRLVANQHNIEQIDLGNNILLEEIYLAGNYLSSIDVSKNTNTILLDLTANQLTTITGLSKLKKLENLNLSFNYIEELTMVNTSIEILHISNNDLIFLDITAAINITNVLLTTNKLITLDISSNKKLQTLLVSDNQLQSIDLSENKSLTHLHLFSNMLTNLDVGNNQNLIELKVDRNPGLSCIQIASGQNIPTVSLSNNQELNVLCN</sequence>
<dbReference type="Gene3D" id="3.80.10.10">
    <property type="entry name" value="Ribonuclease Inhibitor"/>
    <property type="match status" value="1"/>
</dbReference>
<dbReference type="InterPro" id="IPR052574">
    <property type="entry name" value="CDIRP"/>
</dbReference>
<name>A0AA48KPD9_9FLAO</name>
<evidence type="ECO:0000313" key="4">
    <source>
        <dbReference type="Proteomes" id="UP001330184"/>
    </source>
</evidence>
<dbReference type="EMBL" id="AP027268">
    <property type="protein sequence ID" value="BDW93768.1"/>
    <property type="molecule type" value="Genomic_DNA"/>
</dbReference>
<evidence type="ECO:0008006" key="5">
    <source>
        <dbReference type="Google" id="ProtNLM"/>
    </source>
</evidence>
<dbReference type="RefSeq" id="WP_338194589.1">
    <property type="nucleotide sequence ID" value="NZ_AP027268.1"/>
</dbReference>
<reference evidence="3 4" key="1">
    <citation type="submission" date="2023-01" db="EMBL/GenBank/DDBJ databases">
        <title>Complete genome sequence of Muricauda aquimarina strain IFOP_LL357.</title>
        <authorList>
            <person name="Gajardo G."/>
            <person name="Ueki S."/>
            <person name="Maruyama F."/>
        </authorList>
    </citation>
    <scope>NUCLEOTIDE SEQUENCE [LARGE SCALE GENOMIC DNA]</scope>
    <source>
        <strain evidence="3 4">IFOP_LL357</strain>
    </source>
</reference>
<dbReference type="SUPFAM" id="SSF52058">
    <property type="entry name" value="L domain-like"/>
    <property type="match status" value="1"/>
</dbReference>
<dbReference type="PANTHER" id="PTHR47566:SF1">
    <property type="entry name" value="PROTEIN NUD1"/>
    <property type="match status" value="1"/>
</dbReference>
<dbReference type="InterPro" id="IPR001611">
    <property type="entry name" value="Leu-rich_rpt"/>
</dbReference>
<dbReference type="PROSITE" id="PS51450">
    <property type="entry name" value="LRR"/>
    <property type="match status" value="1"/>
</dbReference>
<dbReference type="InterPro" id="IPR032675">
    <property type="entry name" value="LRR_dom_sf"/>
</dbReference>
<evidence type="ECO:0000256" key="1">
    <source>
        <dbReference type="ARBA" id="ARBA00022614"/>
    </source>
</evidence>
<accession>A0AA48KPD9</accession>
<dbReference type="AlphaFoldDB" id="A0AA48KPD9"/>
<dbReference type="GO" id="GO:0035591">
    <property type="term" value="F:signaling adaptor activity"/>
    <property type="evidence" value="ECO:0007669"/>
    <property type="project" value="TreeGrafter"/>
</dbReference>